<dbReference type="PANTHER" id="PTHR36454">
    <property type="entry name" value="LMO2823 PROTEIN"/>
    <property type="match status" value="1"/>
</dbReference>
<evidence type="ECO:0000313" key="2">
    <source>
        <dbReference type="Proteomes" id="UP000647339"/>
    </source>
</evidence>
<accession>A0ABQ1V682</accession>
<gene>
    <name evidence="1" type="ORF">GCM10011339_31330</name>
</gene>
<keyword evidence="2" id="KW-1185">Reference proteome</keyword>
<proteinExistence type="predicted"/>
<sequence length="428" mass="49725">MAEIIPFSAWLYADKLRPQIAQLTVPTFDEIPAKQLNKRYQNPINSIHLSLPKSIKNLEKAGTLLQKWKTDGILMQAPSLAVYVYYQHFSLPGSQEQFCRKGFIAYIKAYPWEDEVILGHENTISHALKERIRLLEETQIQTSPTHGLYEDPENTLLPIMDHSMKKPILDFRNEMGIREQLAAVKDPKDIMQFINHLKDQKVILADGHHRLEASIQHREYSKAKNGQHTGNEAYNYHMMYFTNAHSDHLKILPTHRLLSNVSLPKNQLLEKTAEFFAIECISIDLKLDSLRITQPWTFILMLKQTAYKISLRQEKYKLFISAIPEVVKRLDISVLHYFFVDQVIGIPFRDQQHSKRIIYETDRKNCQDLLNSGKADVALLTREISIEEVMEVCHSGYTLPQKSTYFYPKTSFGLLFGSIKEEEFITYP</sequence>
<dbReference type="InterPro" id="IPR008323">
    <property type="entry name" value="UCP033563"/>
</dbReference>
<dbReference type="EMBL" id="BMIU01000017">
    <property type="protein sequence ID" value="GGF40500.1"/>
    <property type="molecule type" value="Genomic_DNA"/>
</dbReference>
<dbReference type="PIRSF" id="PIRSF033563">
    <property type="entry name" value="UCP033563"/>
    <property type="match status" value="1"/>
</dbReference>
<dbReference type="Pfam" id="PF06245">
    <property type="entry name" value="DUF1015"/>
    <property type="match status" value="1"/>
</dbReference>
<name>A0ABQ1V682_9BACT</name>
<dbReference type="RefSeq" id="WP_137404214.1">
    <property type="nucleotide sequence ID" value="NZ_BMIU01000017.1"/>
</dbReference>
<reference evidence="2" key="1">
    <citation type="journal article" date="2019" name="Int. J. Syst. Evol. Microbiol.">
        <title>The Global Catalogue of Microorganisms (GCM) 10K type strain sequencing project: providing services to taxonomists for standard genome sequencing and annotation.</title>
        <authorList>
            <consortium name="The Broad Institute Genomics Platform"/>
            <consortium name="The Broad Institute Genome Sequencing Center for Infectious Disease"/>
            <person name="Wu L."/>
            <person name="Ma J."/>
        </authorList>
    </citation>
    <scope>NUCLEOTIDE SEQUENCE [LARGE SCALE GENOMIC DNA]</scope>
    <source>
        <strain evidence="2">CGMCC 1.15407</strain>
    </source>
</reference>
<evidence type="ECO:0008006" key="3">
    <source>
        <dbReference type="Google" id="ProtNLM"/>
    </source>
</evidence>
<organism evidence="1 2">
    <name type="scientific">Echinicola rosea</name>
    <dbReference type="NCBI Taxonomy" id="1807691"/>
    <lineage>
        <taxon>Bacteria</taxon>
        <taxon>Pseudomonadati</taxon>
        <taxon>Bacteroidota</taxon>
        <taxon>Cytophagia</taxon>
        <taxon>Cytophagales</taxon>
        <taxon>Cyclobacteriaceae</taxon>
        <taxon>Echinicola</taxon>
    </lineage>
</organism>
<protein>
    <recommendedName>
        <fullName evidence="3">DUF1015 domain-containing protein</fullName>
    </recommendedName>
</protein>
<evidence type="ECO:0000313" key="1">
    <source>
        <dbReference type="EMBL" id="GGF40500.1"/>
    </source>
</evidence>
<dbReference type="Proteomes" id="UP000647339">
    <property type="component" value="Unassembled WGS sequence"/>
</dbReference>
<dbReference type="PANTHER" id="PTHR36454:SF1">
    <property type="entry name" value="DUF1015 DOMAIN-CONTAINING PROTEIN"/>
    <property type="match status" value="1"/>
</dbReference>
<comment type="caution">
    <text evidence="1">The sequence shown here is derived from an EMBL/GenBank/DDBJ whole genome shotgun (WGS) entry which is preliminary data.</text>
</comment>